<sequence length="164" mass="17465">MDLTQYVEALRGSLAAAGQAASDDVRGAAERLSYAVEPSLRLTLLEALGDAAAEVTTQLDGIAVEVRLRGGDPEMVATETVHAPPHPPQPPTPPVPPLPPEDEGTSRVSLRLPETLKVRVEEAAAAEGMSVNAWLIRAVLQTFEPQRSSTSRVTLGRNLSGWVR</sequence>
<dbReference type="STRING" id="561176.SAMN04488561_5116"/>
<name>A0A1H5PPX2_9ACTN</name>
<reference evidence="3" key="1">
    <citation type="submission" date="2016-10" db="EMBL/GenBank/DDBJ databases">
        <authorList>
            <person name="Varghese N."/>
            <person name="Submissions S."/>
        </authorList>
    </citation>
    <scope>NUCLEOTIDE SEQUENCE [LARGE SCALE GENOMIC DNA]</scope>
    <source>
        <strain evidence="3">DSM 45237</strain>
    </source>
</reference>
<feature type="compositionally biased region" description="Pro residues" evidence="1">
    <location>
        <begin position="84"/>
        <end position="99"/>
    </location>
</feature>
<dbReference type="InterPro" id="IPR010985">
    <property type="entry name" value="Ribbon_hlx_hlx"/>
</dbReference>
<dbReference type="Gene3D" id="1.10.1220.10">
    <property type="entry name" value="Met repressor-like"/>
    <property type="match status" value="1"/>
</dbReference>
<dbReference type="GO" id="GO:0006355">
    <property type="term" value="P:regulation of DNA-templated transcription"/>
    <property type="evidence" value="ECO:0007669"/>
    <property type="project" value="InterPro"/>
</dbReference>
<organism evidence="2 3">
    <name type="scientific">Jiangella alba</name>
    <dbReference type="NCBI Taxonomy" id="561176"/>
    <lineage>
        <taxon>Bacteria</taxon>
        <taxon>Bacillati</taxon>
        <taxon>Actinomycetota</taxon>
        <taxon>Actinomycetes</taxon>
        <taxon>Jiangellales</taxon>
        <taxon>Jiangellaceae</taxon>
        <taxon>Jiangella</taxon>
    </lineage>
</organism>
<evidence type="ECO:0008006" key="4">
    <source>
        <dbReference type="Google" id="ProtNLM"/>
    </source>
</evidence>
<dbReference type="InterPro" id="IPR013321">
    <property type="entry name" value="Arc_rbn_hlx_hlx"/>
</dbReference>
<dbReference type="RefSeq" id="WP_069109079.1">
    <property type="nucleotide sequence ID" value="NZ_FNUC01000004.1"/>
</dbReference>
<dbReference type="OrthoDB" id="5193907at2"/>
<dbReference type="AlphaFoldDB" id="A0A1H5PPX2"/>
<evidence type="ECO:0000256" key="1">
    <source>
        <dbReference type="SAM" id="MobiDB-lite"/>
    </source>
</evidence>
<gene>
    <name evidence="2" type="ORF">SAMN04488561_5116</name>
</gene>
<evidence type="ECO:0000313" key="3">
    <source>
        <dbReference type="Proteomes" id="UP000181980"/>
    </source>
</evidence>
<protein>
    <recommendedName>
        <fullName evidence="4">HicB family protein</fullName>
    </recommendedName>
</protein>
<dbReference type="Proteomes" id="UP000181980">
    <property type="component" value="Unassembled WGS sequence"/>
</dbReference>
<accession>A0A1H5PPX2</accession>
<feature type="region of interest" description="Disordered" evidence="1">
    <location>
        <begin position="74"/>
        <end position="107"/>
    </location>
</feature>
<dbReference type="SUPFAM" id="SSF47598">
    <property type="entry name" value="Ribbon-helix-helix"/>
    <property type="match status" value="1"/>
</dbReference>
<evidence type="ECO:0000313" key="2">
    <source>
        <dbReference type="EMBL" id="SEF15880.1"/>
    </source>
</evidence>
<proteinExistence type="predicted"/>
<keyword evidence="3" id="KW-1185">Reference proteome</keyword>
<dbReference type="EMBL" id="FNUC01000004">
    <property type="protein sequence ID" value="SEF15880.1"/>
    <property type="molecule type" value="Genomic_DNA"/>
</dbReference>